<evidence type="ECO:0000313" key="2">
    <source>
        <dbReference type="EMBL" id="QAA92870.1"/>
    </source>
</evidence>
<dbReference type="InterPro" id="IPR010352">
    <property type="entry name" value="DUF945"/>
</dbReference>
<keyword evidence="1" id="KW-1133">Transmembrane helix</keyword>
<dbReference type="EMBL" id="CP022987">
    <property type="protein sequence ID" value="QAA92870.1"/>
    <property type="molecule type" value="Genomic_DNA"/>
</dbReference>
<keyword evidence="1" id="KW-0812">Transmembrane</keyword>
<dbReference type="Proteomes" id="UP000283474">
    <property type="component" value="Chromosome"/>
</dbReference>
<feature type="transmembrane region" description="Helical" evidence="1">
    <location>
        <begin position="39"/>
        <end position="58"/>
    </location>
</feature>
<dbReference type="OrthoDB" id="5444681at2"/>
<keyword evidence="3" id="KW-1185">Reference proteome</keyword>
<dbReference type="AlphaFoldDB" id="A0A410G996"/>
<dbReference type="Pfam" id="PF06097">
    <property type="entry name" value="DUF945"/>
    <property type="match status" value="1"/>
</dbReference>
<gene>
    <name evidence="2" type="ORF">CKA81_02690</name>
</gene>
<name>A0A410G996_9BURK</name>
<proteinExistence type="predicted"/>
<keyword evidence="1" id="KW-0472">Membrane</keyword>
<evidence type="ECO:0008006" key="4">
    <source>
        <dbReference type="Google" id="ProtNLM"/>
    </source>
</evidence>
<reference evidence="2 3" key="1">
    <citation type="submission" date="2017-08" db="EMBL/GenBank/DDBJ databases">
        <authorList>
            <person name="Park S.-J."/>
            <person name="Kim H."/>
        </authorList>
    </citation>
    <scope>NUCLEOTIDE SEQUENCE [LARGE SCALE GENOMIC DNA]</scope>
    <source>
        <strain evidence="3">ye3</strain>
    </source>
</reference>
<protein>
    <recommendedName>
        <fullName evidence="4">DUF945 domain-containing protein</fullName>
    </recommendedName>
</protein>
<sequence>MVGIFSTLGNDPDNAARRPCLNHSLAFTLRQRMRKSTGLVGVVAIVAIAWVGATWYVGTRAQQTIEDVVAQANERLTEVSVPASGTSLEIVSYDRGWFSSQVVYTLHMKDADGAARALTMQDHLHHGPFPWSAVQSGKFAPMLAHSKAHVVATPATQAWVDSQQGGSPLTIETQVGFGGSGHSTWTFAPVDMMDEGDALRFSGGQLLVDFTDDFKSNQATGQFASLLLTNEEMAERLELKDLQVKSSTQSSNNDTVTVQSQATVAAFTLDEGDDSPVVINDMAIHFDSVQTGKLLDGTLRYDFGQVAVGEFALGSVSIGGKVLQLDMEALRLLAMEYDAIQASLGDNDDESAVVLSNEQEARLQERLQAVLASSPVFSIEPFVWKNDQGETRGSLQASLAQPAADGKQSVDLMLAQMLRQLKLDLAISRPMLIQAFGQSQGSADERARMEMMGAMVYDQYMGRLEQAGLVQQRDGTAILDLHYEDQVVTVNGQAMPVAEFMQRALSVVM</sequence>
<organism evidence="2 3">
    <name type="scientific">Pollutimonas thiosulfatoxidans</name>
    <dbReference type="NCBI Taxonomy" id="2028345"/>
    <lineage>
        <taxon>Bacteria</taxon>
        <taxon>Pseudomonadati</taxon>
        <taxon>Pseudomonadota</taxon>
        <taxon>Betaproteobacteria</taxon>
        <taxon>Burkholderiales</taxon>
        <taxon>Alcaligenaceae</taxon>
        <taxon>Pollutimonas</taxon>
    </lineage>
</organism>
<accession>A0A410G996</accession>
<evidence type="ECO:0000313" key="3">
    <source>
        <dbReference type="Proteomes" id="UP000283474"/>
    </source>
</evidence>
<evidence type="ECO:0000256" key="1">
    <source>
        <dbReference type="SAM" id="Phobius"/>
    </source>
</evidence>
<dbReference type="KEGG" id="pus:CKA81_02690"/>